<dbReference type="Proteomes" id="UP001295684">
    <property type="component" value="Unassembled WGS sequence"/>
</dbReference>
<sequence length="54" mass="6294">MTPKLFFLKSLLAMSCSPPMLSNVYQRLIMSNLKGRKLRCLKRQILENNNPRKA</sequence>
<reference evidence="1" key="1">
    <citation type="submission" date="2023-07" db="EMBL/GenBank/DDBJ databases">
        <authorList>
            <consortium name="AG Swart"/>
            <person name="Singh M."/>
            <person name="Singh A."/>
            <person name="Seah K."/>
            <person name="Emmerich C."/>
        </authorList>
    </citation>
    <scope>NUCLEOTIDE SEQUENCE</scope>
    <source>
        <strain evidence="1">DP1</strain>
    </source>
</reference>
<dbReference type="EMBL" id="CAMPGE010024183">
    <property type="protein sequence ID" value="CAI2382042.1"/>
    <property type="molecule type" value="Genomic_DNA"/>
</dbReference>
<proteinExistence type="predicted"/>
<keyword evidence="2" id="KW-1185">Reference proteome</keyword>
<evidence type="ECO:0000313" key="2">
    <source>
        <dbReference type="Proteomes" id="UP001295684"/>
    </source>
</evidence>
<comment type="caution">
    <text evidence="1">The sequence shown here is derived from an EMBL/GenBank/DDBJ whole genome shotgun (WGS) entry which is preliminary data.</text>
</comment>
<evidence type="ECO:0000313" key="1">
    <source>
        <dbReference type="EMBL" id="CAI2382042.1"/>
    </source>
</evidence>
<protein>
    <submittedName>
        <fullName evidence="1">Uncharacterized protein</fullName>
    </submittedName>
</protein>
<organism evidence="1 2">
    <name type="scientific">Euplotes crassus</name>
    <dbReference type="NCBI Taxonomy" id="5936"/>
    <lineage>
        <taxon>Eukaryota</taxon>
        <taxon>Sar</taxon>
        <taxon>Alveolata</taxon>
        <taxon>Ciliophora</taxon>
        <taxon>Intramacronucleata</taxon>
        <taxon>Spirotrichea</taxon>
        <taxon>Hypotrichia</taxon>
        <taxon>Euplotida</taxon>
        <taxon>Euplotidae</taxon>
        <taxon>Moneuplotes</taxon>
    </lineage>
</organism>
<gene>
    <name evidence="1" type="ORF">ECRASSUSDP1_LOCUS23509</name>
</gene>
<dbReference type="AlphaFoldDB" id="A0AAD2D649"/>
<accession>A0AAD2D649</accession>
<name>A0AAD2D649_EUPCR</name>